<dbReference type="Proteomes" id="UP000618382">
    <property type="component" value="Unassembled WGS sequence"/>
</dbReference>
<dbReference type="EMBL" id="JACCBK010000001">
    <property type="protein sequence ID" value="NYD86178.1"/>
    <property type="molecule type" value="Genomic_DNA"/>
</dbReference>
<evidence type="ECO:0000256" key="1">
    <source>
        <dbReference type="ARBA" id="ARBA00009981"/>
    </source>
</evidence>
<reference evidence="3 6" key="2">
    <citation type="submission" date="2021-01" db="EMBL/GenBank/DDBJ databases">
        <title>Whole genome shotgun sequence of Cellulomonas oligotrophica NBRC 109435.</title>
        <authorList>
            <person name="Komaki H."/>
            <person name="Tamura T."/>
        </authorList>
    </citation>
    <scope>NUCLEOTIDE SEQUENCE [LARGE SCALE GENOMIC DNA]</scope>
    <source>
        <strain evidence="3 6">NBRC 109435</strain>
    </source>
</reference>
<dbReference type="Pfam" id="PF02604">
    <property type="entry name" value="PhdYeFM_antitox"/>
    <property type="match status" value="1"/>
</dbReference>
<dbReference type="AlphaFoldDB" id="A0A7Y9JX02"/>
<dbReference type="RefSeq" id="WP_140457848.1">
    <property type="nucleotide sequence ID" value="NZ_BAABFI010000001.1"/>
</dbReference>
<proteinExistence type="inferred from homology"/>
<keyword evidence="6" id="KW-1185">Reference proteome</keyword>
<gene>
    <name evidence="4" type="ORF">BKA21_001727</name>
    <name evidence="3" type="ORF">Col01nite_34690</name>
</gene>
<dbReference type="SUPFAM" id="SSF143120">
    <property type="entry name" value="YefM-like"/>
    <property type="match status" value="1"/>
</dbReference>
<organism evidence="4 5">
    <name type="scientific">Cellulomonas oligotrophica</name>
    <dbReference type="NCBI Taxonomy" id="931536"/>
    <lineage>
        <taxon>Bacteria</taxon>
        <taxon>Bacillati</taxon>
        <taxon>Actinomycetota</taxon>
        <taxon>Actinomycetes</taxon>
        <taxon>Micrococcales</taxon>
        <taxon>Cellulomonadaceae</taxon>
        <taxon>Cellulomonas</taxon>
    </lineage>
</organism>
<evidence type="ECO:0000313" key="5">
    <source>
        <dbReference type="Proteomes" id="UP000577956"/>
    </source>
</evidence>
<evidence type="ECO:0000256" key="2">
    <source>
        <dbReference type="RuleBase" id="RU362080"/>
    </source>
</evidence>
<evidence type="ECO:0000313" key="3">
    <source>
        <dbReference type="EMBL" id="GIG34310.1"/>
    </source>
</evidence>
<protein>
    <recommendedName>
        <fullName evidence="2">Antitoxin</fullName>
    </recommendedName>
</protein>
<sequence length="91" mass="9761">MATVGTRELKQNPHAVVRQVLETGEAVVVTTHGHPTGVALVPTHAGPRRWVRGADLARVVPIDDGAVSRFHDDLASVDQDDEPADPWAPRA</sequence>
<dbReference type="GO" id="GO:0003677">
    <property type="term" value="F:DNA binding"/>
    <property type="evidence" value="ECO:0007669"/>
    <property type="project" value="UniProtKB-KW"/>
</dbReference>
<accession>A0A7Y9JX02</accession>
<dbReference type="InterPro" id="IPR036165">
    <property type="entry name" value="YefM-like_sf"/>
</dbReference>
<comment type="function">
    <text evidence="2">Antitoxin component of a type II toxin-antitoxin (TA) system.</text>
</comment>
<name>A0A7Y9JX02_9CELL</name>
<evidence type="ECO:0000313" key="4">
    <source>
        <dbReference type="EMBL" id="NYD86178.1"/>
    </source>
</evidence>
<reference evidence="4 5" key="1">
    <citation type="submission" date="2020-07" db="EMBL/GenBank/DDBJ databases">
        <title>Sequencing the genomes of 1000 actinobacteria strains.</title>
        <authorList>
            <person name="Klenk H.-P."/>
        </authorList>
    </citation>
    <scope>NUCLEOTIDE SEQUENCE [LARGE SCALE GENOMIC DNA]</scope>
    <source>
        <strain evidence="4 5">DSM 24482</strain>
    </source>
</reference>
<dbReference type="EMBL" id="BONN01000015">
    <property type="protein sequence ID" value="GIG34310.1"/>
    <property type="molecule type" value="Genomic_DNA"/>
</dbReference>
<dbReference type="InterPro" id="IPR006442">
    <property type="entry name" value="Antitoxin_Phd/YefM"/>
</dbReference>
<keyword evidence="4" id="KW-0238">DNA-binding</keyword>
<comment type="similarity">
    <text evidence="1 2">Belongs to the phD/YefM antitoxin family.</text>
</comment>
<evidence type="ECO:0000313" key="6">
    <source>
        <dbReference type="Proteomes" id="UP000618382"/>
    </source>
</evidence>
<dbReference type="Proteomes" id="UP000577956">
    <property type="component" value="Unassembled WGS sequence"/>
</dbReference>
<comment type="caution">
    <text evidence="4">The sequence shown here is derived from an EMBL/GenBank/DDBJ whole genome shotgun (WGS) entry which is preliminary data.</text>
</comment>